<evidence type="ECO:0000256" key="1">
    <source>
        <dbReference type="SAM" id="Phobius"/>
    </source>
</evidence>
<keyword evidence="1" id="KW-0472">Membrane</keyword>
<dbReference type="AlphaFoldDB" id="A0A543FZP8"/>
<accession>A0A543FZP8</accession>
<sequence>MLFTAFIFGLLSSLHCIGMCGPIALMLPVDRHNEAKRVLQILTYHTGRLTAYSLMGLLFGLLGKGLYLAGLQQRLSIFIGIAMILFFIIPEKKINAIPFLKFFFIFISKIKSKLGHQFKQKTYKSLLSIGFLNGFLPCGMVYSALFGAIAQQNVVHGMLFMCCFGLGTIPLMSGVVLFQNWITLSVRNKIQKIIPIIGICIGFVFILRGLGMNIPYISPSNMQLFIQENANCH</sequence>
<keyword evidence="1" id="KW-0812">Transmembrane</keyword>
<protein>
    <recommendedName>
        <fullName evidence="2">Urease accessory protein UreH-like transmembrane domain-containing protein</fullName>
    </recommendedName>
</protein>
<dbReference type="EMBL" id="VFPJ01000001">
    <property type="protein sequence ID" value="TQM39312.1"/>
    <property type="molecule type" value="Genomic_DNA"/>
</dbReference>
<dbReference type="InterPro" id="IPR039447">
    <property type="entry name" value="UreH-like_TM_dom"/>
</dbReference>
<keyword evidence="1" id="KW-1133">Transmembrane helix</keyword>
<dbReference type="PANTHER" id="PTHR42208">
    <property type="entry name" value="HEAVY METAL TRANSPORTER-RELATED"/>
    <property type="match status" value="1"/>
</dbReference>
<feature type="domain" description="Urease accessory protein UreH-like transmembrane" evidence="2">
    <location>
        <begin position="4"/>
        <end position="203"/>
    </location>
</feature>
<proteinExistence type="predicted"/>
<feature type="transmembrane region" description="Helical" evidence="1">
    <location>
        <begin position="155"/>
        <end position="181"/>
    </location>
</feature>
<evidence type="ECO:0000313" key="3">
    <source>
        <dbReference type="EMBL" id="TQM39312.1"/>
    </source>
</evidence>
<dbReference type="Proteomes" id="UP000320773">
    <property type="component" value="Unassembled WGS sequence"/>
</dbReference>
<reference evidence="3 4" key="1">
    <citation type="submission" date="2019-06" db="EMBL/GenBank/DDBJ databases">
        <title>Genomic Encyclopedia of Archaeal and Bacterial Type Strains, Phase II (KMG-II): from individual species to whole genera.</title>
        <authorList>
            <person name="Goeker M."/>
        </authorList>
    </citation>
    <scope>NUCLEOTIDE SEQUENCE [LARGE SCALE GENOMIC DNA]</scope>
    <source>
        <strain evidence="3 4">DSM 24789</strain>
    </source>
</reference>
<comment type="caution">
    <text evidence="3">The sequence shown here is derived from an EMBL/GenBank/DDBJ whole genome shotgun (WGS) entry which is preliminary data.</text>
</comment>
<feature type="transmembrane region" description="Helical" evidence="1">
    <location>
        <begin position="6"/>
        <end position="29"/>
    </location>
</feature>
<dbReference type="Pfam" id="PF13386">
    <property type="entry name" value="DsbD_2"/>
    <property type="match status" value="1"/>
</dbReference>
<dbReference type="RefSeq" id="WP_089081145.1">
    <property type="nucleotide sequence ID" value="NZ_VFPJ01000001.1"/>
</dbReference>
<name>A0A543FZP8_9FLAO</name>
<organism evidence="3 4">
    <name type="scientific">Flavobacterium branchiophilum</name>
    <dbReference type="NCBI Taxonomy" id="55197"/>
    <lineage>
        <taxon>Bacteria</taxon>
        <taxon>Pseudomonadati</taxon>
        <taxon>Bacteroidota</taxon>
        <taxon>Flavobacteriia</taxon>
        <taxon>Flavobacteriales</taxon>
        <taxon>Flavobacteriaceae</taxon>
        <taxon>Flavobacterium</taxon>
    </lineage>
</organism>
<feature type="transmembrane region" description="Helical" evidence="1">
    <location>
        <begin position="49"/>
        <end position="69"/>
    </location>
</feature>
<gene>
    <name evidence="3" type="ORF">BC670_0096</name>
</gene>
<feature type="transmembrane region" description="Helical" evidence="1">
    <location>
        <begin position="125"/>
        <end position="149"/>
    </location>
</feature>
<feature type="transmembrane region" description="Helical" evidence="1">
    <location>
        <begin position="193"/>
        <end position="214"/>
    </location>
</feature>
<evidence type="ECO:0000259" key="2">
    <source>
        <dbReference type="Pfam" id="PF13386"/>
    </source>
</evidence>
<evidence type="ECO:0000313" key="4">
    <source>
        <dbReference type="Proteomes" id="UP000320773"/>
    </source>
</evidence>
<dbReference type="PANTHER" id="PTHR42208:SF1">
    <property type="entry name" value="HEAVY METAL TRANSPORTER"/>
    <property type="match status" value="1"/>
</dbReference>
<feature type="transmembrane region" description="Helical" evidence="1">
    <location>
        <begin position="75"/>
        <end position="104"/>
    </location>
</feature>